<dbReference type="InterPro" id="IPR050960">
    <property type="entry name" value="AB_hydrolase_4_sf"/>
</dbReference>
<dbReference type="SUPFAM" id="SSF53474">
    <property type="entry name" value="alpha/beta-Hydrolases"/>
    <property type="match status" value="1"/>
</dbReference>
<feature type="compositionally biased region" description="Basic and acidic residues" evidence="2">
    <location>
        <begin position="1005"/>
        <end position="1019"/>
    </location>
</feature>
<feature type="compositionally biased region" description="Basic and acidic residues" evidence="2">
    <location>
        <begin position="1284"/>
        <end position="1293"/>
    </location>
</feature>
<feature type="transmembrane region" description="Helical" evidence="3">
    <location>
        <begin position="521"/>
        <end position="546"/>
    </location>
</feature>
<feature type="compositionally biased region" description="Basic and acidic residues" evidence="2">
    <location>
        <begin position="144"/>
        <end position="165"/>
    </location>
</feature>
<feature type="compositionally biased region" description="Basic and acidic residues" evidence="2">
    <location>
        <begin position="797"/>
        <end position="807"/>
    </location>
</feature>
<feature type="compositionally biased region" description="Basic and acidic residues" evidence="2">
    <location>
        <begin position="2048"/>
        <end position="2066"/>
    </location>
</feature>
<name>A0A139YAT1_TOXGO</name>
<feature type="compositionally biased region" description="Basic and acidic residues" evidence="2">
    <location>
        <begin position="1072"/>
        <end position="1081"/>
    </location>
</feature>
<feature type="region of interest" description="Disordered" evidence="2">
    <location>
        <begin position="2197"/>
        <end position="2231"/>
    </location>
</feature>
<feature type="region of interest" description="Disordered" evidence="2">
    <location>
        <begin position="428"/>
        <end position="450"/>
    </location>
</feature>
<gene>
    <name evidence="4" type="ORF">TGARI_247290</name>
</gene>
<dbReference type="EMBL" id="AGQS02003411">
    <property type="protein sequence ID" value="KYF49426.1"/>
    <property type="molecule type" value="Genomic_DNA"/>
</dbReference>
<protein>
    <recommendedName>
        <fullName evidence="6">Transmembrane protein</fullName>
    </recommendedName>
</protein>
<feature type="compositionally biased region" description="Low complexity" evidence="2">
    <location>
        <begin position="2030"/>
        <end position="2039"/>
    </location>
</feature>
<keyword evidence="3" id="KW-0812">Transmembrane</keyword>
<feature type="region of interest" description="Disordered" evidence="2">
    <location>
        <begin position="948"/>
        <end position="1019"/>
    </location>
</feature>
<feature type="region of interest" description="Disordered" evidence="2">
    <location>
        <begin position="1072"/>
        <end position="1094"/>
    </location>
</feature>
<evidence type="ECO:0000313" key="5">
    <source>
        <dbReference type="Proteomes" id="UP000074247"/>
    </source>
</evidence>
<evidence type="ECO:0000256" key="2">
    <source>
        <dbReference type="SAM" id="MobiDB-lite"/>
    </source>
</evidence>
<keyword evidence="3" id="KW-0472">Membrane</keyword>
<dbReference type="OrthoDB" id="333025at2759"/>
<feature type="compositionally biased region" description="Polar residues" evidence="2">
    <location>
        <begin position="1874"/>
        <end position="1895"/>
    </location>
</feature>
<evidence type="ECO:0000313" key="4">
    <source>
        <dbReference type="EMBL" id="KYF49426.1"/>
    </source>
</evidence>
<proteinExistence type="inferred from homology"/>
<feature type="region of interest" description="Disordered" evidence="2">
    <location>
        <begin position="2021"/>
        <end position="2079"/>
    </location>
</feature>
<feature type="region of interest" description="Disordered" evidence="2">
    <location>
        <begin position="831"/>
        <end position="867"/>
    </location>
</feature>
<feature type="compositionally biased region" description="Basic and acidic residues" evidence="2">
    <location>
        <begin position="95"/>
        <end position="106"/>
    </location>
</feature>
<feature type="region of interest" description="Disordered" evidence="2">
    <location>
        <begin position="1960"/>
        <end position="1983"/>
    </location>
</feature>
<feature type="region of interest" description="Disordered" evidence="2">
    <location>
        <begin position="1276"/>
        <end position="1347"/>
    </location>
</feature>
<dbReference type="InterPro" id="IPR029058">
    <property type="entry name" value="AB_hydrolase_fold"/>
</dbReference>
<feature type="compositionally biased region" description="Polar residues" evidence="2">
    <location>
        <begin position="948"/>
        <end position="959"/>
    </location>
</feature>
<dbReference type="PANTHER" id="PTHR10794">
    <property type="entry name" value="ABHYDROLASE DOMAIN-CONTAINING PROTEIN"/>
    <property type="match status" value="1"/>
</dbReference>
<dbReference type="GO" id="GO:0034338">
    <property type="term" value="F:short-chain carboxylesterase activity"/>
    <property type="evidence" value="ECO:0007669"/>
    <property type="project" value="TreeGrafter"/>
</dbReference>
<feature type="region of interest" description="Disordered" evidence="2">
    <location>
        <begin position="1825"/>
        <end position="1847"/>
    </location>
</feature>
<feature type="compositionally biased region" description="Basic and acidic residues" evidence="2">
    <location>
        <begin position="1612"/>
        <end position="1636"/>
    </location>
</feature>
<feature type="compositionally biased region" description="Basic and acidic residues" evidence="2">
    <location>
        <begin position="960"/>
        <end position="998"/>
    </location>
</feature>
<dbReference type="VEuPathDB" id="ToxoDB:TGARI_247290"/>
<feature type="region of interest" description="Disordered" evidence="2">
    <location>
        <begin position="792"/>
        <end position="818"/>
    </location>
</feature>
<comment type="similarity">
    <text evidence="1">Belongs to the AB hydrolase superfamily. AB hydrolase 4 family.</text>
</comment>
<feature type="region of interest" description="Disordered" evidence="2">
    <location>
        <begin position="56"/>
        <end position="205"/>
    </location>
</feature>
<feature type="compositionally biased region" description="Polar residues" evidence="2">
    <location>
        <begin position="1680"/>
        <end position="1690"/>
    </location>
</feature>
<dbReference type="GO" id="GO:0047372">
    <property type="term" value="F:monoacylglycerol lipase activity"/>
    <property type="evidence" value="ECO:0007669"/>
    <property type="project" value="TreeGrafter"/>
</dbReference>
<feature type="region of interest" description="Disordered" evidence="2">
    <location>
        <begin position="1611"/>
        <end position="1636"/>
    </location>
</feature>
<evidence type="ECO:0008006" key="6">
    <source>
        <dbReference type="Google" id="ProtNLM"/>
    </source>
</evidence>
<dbReference type="Gene3D" id="3.40.50.1820">
    <property type="entry name" value="alpha/beta hydrolase"/>
    <property type="match status" value="1"/>
</dbReference>
<keyword evidence="3" id="KW-1133">Transmembrane helix</keyword>
<feature type="region of interest" description="Disordered" evidence="2">
    <location>
        <begin position="1864"/>
        <end position="1918"/>
    </location>
</feature>
<feature type="region of interest" description="Disordered" evidence="2">
    <location>
        <begin position="1669"/>
        <end position="1690"/>
    </location>
</feature>
<reference evidence="4 5" key="1">
    <citation type="journal article" date="2016" name="Nat. Commun.">
        <title>Local admixture of amplified and diversified secreted pathogenesis determinants shapes mosaic Toxoplasma gondii genomes.</title>
        <authorList>
            <person name="Lorenzi H."/>
            <person name="Khan A."/>
            <person name="Behnke M.S."/>
            <person name="Namasivayam S."/>
            <person name="Swapna L.S."/>
            <person name="Hadjithomas M."/>
            <person name="Karamycheva S."/>
            <person name="Pinney D."/>
            <person name="Brunk B.P."/>
            <person name="Ajioka J.W."/>
            <person name="Ajzenberg D."/>
            <person name="Boothroyd J.C."/>
            <person name="Boyle J.P."/>
            <person name="Darde M.L."/>
            <person name="Diaz-Miranda M.A."/>
            <person name="Dubey J.P."/>
            <person name="Fritz H.M."/>
            <person name="Gennari S.M."/>
            <person name="Gregory B.D."/>
            <person name="Kim K."/>
            <person name="Saeij J.P."/>
            <person name="Su C."/>
            <person name="White M.W."/>
            <person name="Zhu X.Q."/>
            <person name="Howe D.K."/>
            <person name="Rosenthal B.M."/>
            <person name="Grigg M.E."/>
            <person name="Parkinson J."/>
            <person name="Liu L."/>
            <person name="Kissinger J.C."/>
            <person name="Roos D.S."/>
            <person name="Sibley L.D."/>
        </authorList>
    </citation>
    <scope>NUCLEOTIDE SEQUENCE [LARGE SCALE GENOMIC DNA]</scope>
    <source>
        <strain evidence="4 5">ARI</strain>
    </source>
</reference>
<feature type="region of interest" description="Disordered" evidence="2">
    <location>
        <begin position="890"/>
        <end position="920"/>
    </location>
</feature>
<feature type="compositionally biased region" description="Basic and acidic residues" evidence="2">
    <location>
        <begin position="174"/>
        <end position="193"/>
    </location>
</feature>
<accession>A0A139YAT1</accession>
<dbReference type="Proteomes" id="UP000074247">
    <property type="component" value="Unassembled WGS sequence"/>
</dbReference>
<feature type="compositionally biased region" description="Basic and acidic residues" evidence="2">
    <location>
        <begin position="831"/>
        <end position="851"/>
    </location>
</feature>
<feature type="compositionally biased region" description="Basic and acidic residues" evidence="2">
    <location>
        <begin position="1898"/>
        <end position="1912"/>
    </location>
</feature>
<sequence>MDISLSLGRHQEAGGLIDIGEGRCLVLLCVRGASIPFSVHLTGPSPLCLLVRKGTSTGTERPATGDKQRHAEETRQTKEVSQNDLCSRGRSAHGPRCETQRSRKNENVGACARRASRRLKNASFRELASGVGTPEDAGARQGGRRRDSGRREGGEGRDAGKESNKKASVFSGRVEGETKEERRRLGARPRVEARSSAPPQDGSQAPRGKSFFLSCFSSVVPPGVASLLSLLRICSFSPFIFSFSPFIFSRDPPAVLTRPSLCRTRCVAAGTMATPLLLRRHIGSLRGFFAFLLLLSRPLSAPVSDAFSPLDPSPRLFSAVAASSPDLEQSWLGSAASSDSLSSFLSSLSSFFYPSFSSSQSPLLSTTATSSPASPPCAFSSCPPQPLSSASDTGDTGANMSVPWSLFASCPRLMSPVNASDFSSLFSSHLPETREPPTPPQASASAASPDHSVVDRITAFFSPRERVSFPLHGVASWSFFSLFALLRNLLALAASTILLLSRATLALSLPLLSLLGSLPHCFVSLFSSLSLGAIVTLAATAGFLTWCCLDLTNMSRVNLYFSGAFMGATLQQCEFARRSYRPPFYVFSTLLQHFVLYLSVLPRARHPAAASDAPENPKASKSAFSLLALLRLLAGVCTALRQLLSPAGRSRVSLFFQSPHLPKDTEASLASSFSSSPPFASSSPFASSPPFSRVSRLLSASPLLRSWVFSSFFRRVSARLAALCMRLHLFVNLPQRPALTAHRQLLQHPGSGAVSSVDWLFLPSFSMAAHARRVARQERRLHAATAPSLRLSSRGRISRDSAERSFAEDGQSFGARGKAAERVGGRACEAREAAHGPERYEAVSHSSESRAETLYSQPRAQMPSGDKSRLVPLQQAGKEEPASSLHAALGREGLARGGSEGGAERREEKGRNDYRDDPHSPHLFFRGLIFVVGDEFLTGLGGAQTSWRLSTQAKQAGTDSSERESEREREGEREGGPERERGIDRTGERGDERERAGEKGCWSRQTEEASRLRGKSEREEKEKDLFLNAPCSVQTASIVDAAARAGFICCVVRLSSHRAGTAKALQAFLGNQERRRRDAKERRQHRGCYSRNEKSDTRERRNGCVDLGSAATSGGDLSCAAKAFPPSEEERGEADELLLPPLSMCGAGALVEDPVEELRLVISYVHSLCPSLPMAAIGLSLGGNTLLRLLSPLSAPEPPFSPPGALAQQAAAATSASVSTRPSGYLTLGRPQAPVQGVYLQPTLLPPACCSCCDGDAPFPCATTLARVQRAAARRARAPCAQAETERRRRPLDTGDGAGGPHVSTQETRGLRETPPNPKNREGKQKEDEKGCVASARGGLGPGAFGGSKETHAGALLSSFEAPTATRSRSLSAELGCPEAPRCVQGNARDEREDAVKTQRRLAEEVSLDACEPKPGEGEQPESFVSFVAGGGQAELPTAAGEPDDDALQGDHGPCHGGVSLSDDADASGEPTGRPLRGRGVSNAIGGCFRRERWPPLEGDSTTGSGEKAPLREGRSATGASLASEPQPGSGPRPPSPLAETSAQTRDEFFKSRSDKVVESEDRAGRRTKRDERRGVGAAPCMRGTAGLPFPRVLPSSAALVLPAAPVSPARRRLETDGRGGNGREAREDRAKAGAEVRRGASATSLSISATGAAALSYLGGLWSFASSGRTVQRPEQRPDVSSASMSRTSLWSEIGAEEAGGAGREPAEAASSSSALGTVFPPPGSGHRHPGRTASAQAPLSLDVHAGEVRGDSGRGVSVPVASILSAVVCVGPFLEMHRCNERRNASFAGLFDWLSLTGLATDGIVSWLHGLVTFLSSFFERGATEGSPSPATSRKRGEASGEGPDDDVLYADPEALFSFPVSGSSLPPPNITGETKATFASSSQSVGNASTSARGRVQEQEGDTLSRRSVGDAPRTRSLMALPPSLPAHFCCPCALQRWLAAYAEALFFEGAPWGWGPGEVRPARASGPKRGDRGDSGSARQPLLACQSSFEVDCWLAENALRLDRVELLSPYTRAPGCGRTRRRPARSCPRPRAGALRSPTSCAEAEHVGEAEGARRGPRDTAADSESEGEAAEKWWEGREVHRKQGVYWRLSRRYPGGVSEFYEDWSVGGARLDNVPVPTLIFMSMDDPISDFGAVDLFACCRNANVAFAITQTGSHCTHLAGSRPRVWFARAAVEFLTKALTSCTWPLPSARHGSQSEATGQSAGTACSLKAGSESASKSPRRRKW</sequence>
<organism evidence="4 5">
    <name type="scientific">Toxoplasma gondii ARI</name>
    <dbReference type="NCBI Taxonomy" id="1074872"/>
    <lineage>
        <taxon>Eukaryota</taxon>
        <taxon>Sar</taxon>
        <taxon>Alveolata</taxon>
        <taxon>Apicomplexa</taxon>
        <taxon>Conoidasida</taxon>
        <taxon>Coccidia</taxon>
        <taxon>Eucoccidiorida</taxon>
        <taxon>Eimeriorina</taxon>
        <taxon>Sarcocystidae</taxon>
        <taxon>Toxoplasma</taxon>
    </lineage>
</organism>
<feature type="compositionally biased region" description="Basic and acidic residues" evidence="2">
    <location>
        <begin position="1319"/>
        <end position="1331"/>
    </location>
</feature>
<feature type="compositionally biased region" description="Polar residues" evidence="2">
    <location>
        <begin position="2198"/>
        <end position="2211"/>
    </location>
</feature>
<dbReference type="PANTHER" id="PTHR10794:SF63">
    <property type="entry name" value="ALPHA_BETA HYDROLASE 1, ISOFORM A"/>
    <property type="match status" value="1"/>
</dbReference>
<evidence type="ECO:0000256" key="3">
    <source>
        <dbReference type="SAM" id="Phobius"/>
    </source>
</evidence>
<evidence type="ECO:0000256" key="1">
    <source>
        <dbReference type="ARBA" id="ARBA00010884"/>
    </source>
</evidence>
<feature type="compositionally biased region" description="Basic and acidic residues" evidence="2">
    <location>
        <begin position="63"/>
        <end position="78"/>
    </location>
</feature>
<feature type="region of interest" description="Disordered" evidence="2">
    <location>
        <begin position="1429"/>
        <end position="1585"/>
    </location>
</feature>
<comment type="caution">
    <text evidence="4">The sequence shown here is derived from an EMBL/GenBank/DDBJ whole genome shotgun (WGS) entry which is preliminary data.</text>
</comment>
<feature type="compositionally biased region" description="Basic and acidic residues" evidence="2">
    <location>
        <begin position="902"/>
        <end position="920"/>
    </location>
</feature>
<feature type="compositionally biased region" description="Basic and acidic residues" evidence="2">
    <location>
        <begin position="1545"/>
        <end position="1575"/>
    </location>
</feature>